<name>A0A439DJI2_9PEZI</name>
<reference evidence="2 3" key="1">
    <citation type="submission" date="2018-12" db="EMBL/GenBank/DDBJ databases">
        <title>Draft genome sequence of Xylaria grammica IHI A82.</title>
        <authorList>
            <person name="Buettner E."/>
            <person name="Kellner H."/>
        </authorList>
    </citation>
    <scope>NUCLEOTIDE SEQUENCE [LARGE SCALE GENOMIC DNA]</scope>
    <source>
        <strain evidence="2 3">IHI A82</strain>
    </source>
</reference>
<organism evidence="2 3">
    <name type="scientific">Xylaria grammica</name>
    <dbReference type="NCBI Taxonomy" id="363999"/>
    <lineage>
        <taxon>Eukaryota</taxon>
        <taxon>Fungi</taxon>
        <taxon>Dikarya</taxon>
        <taxon>Ascomycota</taxon>
        <taxon>Pezizomycotina</taxon>
        <taxon>Sordariomycetes</taxon>
        <taxon>Xylariomycetidae</taxon>
        <taxon>Xylariales</taxon>
        <taxon>Xylariaceae</taxon>
        <taxon>Xylaria</taxon>
    </lineage>
</organism>
<evidence type="ECO:0000313" key="2">
    <source>
        <dbReference type="EMBL" id="RWA14546.1"/>
    </source>
</evidence>
<dbReference type="AlphaFoldDB" id="A0A439DJI2"/>
<accession>A0A439DJI2</accession>
<feature type="domain" description="DUF8212" evidence="1">
    <location>
        <begin position="79"/>
        <end position="104"/>
    </location>
</feature>
<proteinExistence type="predicted"/>
<dbReference type="Proteomes" id="UP000286045">
    <property type="component" value="Unassembled WGS sequence"/>
</dbReference>
<evidence type="ECO:0000313" key="3">
    <source>
        <dbReference type="Proteomes" id="UP000286045"/>
    </source>
</evidence>
<sequence>MYRWYKEAKICYTYLEDDTIVKITGISAQAFGCNLHGFSVAEKMSWASKRETTRVEDKAYCLLGLFDVSMPLIYGEGEKAFRRLQEEIIKESDDETIFAWTGYYPYDVALASSPSNFKVSGSFKRSIASGEGLYGRADWLSSPFTVTNKGLQISLPIMEPFSLIPRVLCGQTINDEPFSWDYSLAILSCHHISYEKEYVAILIDNKDGPGDVYTRRHNWLVSVPADIVSEKGIMKRITIRNKAPDDFEDYIRGLSGGRLIIIPPFPANLGPITFITMLCVRSEDYSYEDPYLHDDGAISVDFPFNHFEIEDFETPSPVIFVFKNFQGATILISLKLAYGRRVIAAISSSDEEVDDGWCWYEARRALSDAEYDFSIVELPASDLGIAGLSVRVDIRDTHHAWIVTINAEEKLISQ</sequence>
<dbReference type="Pfam" id="PF26640">
    <property type="entry name" value="DUF8212"/>
    <property type="match status" value="1"/>
</dbReference>
<keyword evidence="3" id="KW-1185">Reference proteome</keyword>
<dbReference type="EMBL" id="RYZI01000007">
    <property type="protein sequence ID" value="RWA14546.1"/>
    <property type="molecule type" value="Genomic_DNA"/>
</dbReference>
<gene>
    <name evidence="2" type="ORF">EKO27_g618</name>
</gene>
<protein>
    <recommendedName>
        <fullName evidence="1">DUF8212 domain-containing protein</fullName>
    </recommendedName>
</protein>
<dbReference type="STRING" id="363999.A0A439DJI2"/>
<evidence type="ECO:0000259" key="1">
    <source>
        <dbReference type="Pfam" id="PF26640"/>
    </source>
</evidence>
<dbReference type="PANTHER" id="PTHR10622">
    <property type="entry name" value="HET DOMAIN-CONTAINING PROTEIN"/>
    <property type="match status" value="1"/>
</dbReference>
<comment type="caution">
    <text evidence="2">The sequence shown here is derived from an EMBL/GenBank/DDBJ whole genome shotgun (WGS) entry which is preliminary data.</text>
</comment>
<dbReference type="InterPro" id="IPR058525">
    <property type="entry name" value="DUF8212"/>
</dbReference>
<dbReference type="PANTHER" id="PTHR10622:SF10">
    <property type="entry name" value="HET DOMAIN-CONTAINING PROTEIN"/>
    <property type="match status" value="1"/>
</dbReference>